<dbReference type="Proteomes" id="UP000823863">
    <property type="component" value="Unassembled WGS sequence"/>
</dbReference>
<reference evidence="2" key="2">
    <citation type="submission" date="2021-04" db="EMBL/GenBank/DDBJ databases">
        <authorList>
            <person name="Gilroy R."/>
        </authorList>
    </citation>
    <scope>NUCLEOTIDE SEQUENCE</scope>
    <source>
        <strain evidence="2">CHK198-12963</strain>
    </source>
</reference>
<comment type="caution">
    <text evidence="2">The sequence shown here is derived from an EMBL/GenBank/DDBJ whole genome shotgun (WGS) entry which is preliminary data.</text>
</comment>
<dbReference type="EMBL" id="DWWB01000089">
    <property type="protein sequence ID" value="HJC68015.1"/>
    <property type="molecule type" value="Genomic_DNA"/>
</dbReference>
<dbReference type="Pfam" id="PF07963">
    <property type="entry name" value="N_methyl"/>
    <property type="match status" value="1"/>
</dbReference>
<evidence type="ECO:0000313" key="3">
    <source>
        <dbReference type="Proteomes" id="UP000823863"/>
    </source>
</evidence>
<reference evidence="2" key="1">
    <citation type="journal article" date="2021" name="PeerJ">
        <title>Extensive microbial diversity within the chicken gut microbiome revealed by metagenomics and culture.</title>
        <authorList>
            <person name="Gilroy R."/>
            <person name="Ravi A."/>
            <person name="Getino M."/>
            <person name="Pursley I."/>
            <person name="Horton D.L."/>
            <person name="Alikhan N.F."/>
            <person name="Baker D."/>
            <person name="Gharbi K."/>
            <person name="Hall N."/>
            <person name="Watson M."/>
            <person name="Adriaenssens E.M."/>
            <person name="Foster-Nyarko E."/>
            <person name="Jarju S."/>
            <person name="Secka A."/>
            <person name="Antonio M."/>
            <person name="Oren A."/>
            <person name="Chaudhuri R.R."/>
            <person name="La Ragione R."/>
            <person name="Hildebrand F."/>
            <person name="Pallen M.J."/>
        </authorList>
    </citation>
    <scope>NUCLEOTIDE SEQUENCE</scope>
    <source>
        <strain evidence="2">CHK198-12963</strain>
    </source>
</reference>
<keyword evidence="1" id="KW-0812">Transmembrane</keyword>
<feature type="transmembrane region" description="Helical" evidence="1">
    <location>
        <begin position="12"/>
        <end position="33"/>
    </location>
</feature>
<dbReference type="Gene3D" id="3.30.700.10">
    <property type="entry name" value="Glycoprotein, Type 4 Pilin"/>
    <property type="match status" value="1"/>
</dbReference>
<evidence type="ECO:0000313" key="2">
    <source>
        <dbReference type="EMBL" id="HJC68015.1"/>
    </source>
</evidence>
<dbReference type="InterPro" id="IPR012902">
    <property type="entry name" value="N_methyl_site"/>
</dbReference>
<dbReference type="InterPro" id="IPR045584">
    <property type="entry name" value="Pilin-like"/>
</dbReference>
<gene>
    <name evidence="2" type="ORF">H9931_15115</name>
</gene>
<dbReference type="SUPFAM" id="SSF54523">
    <property type="entry name" value="Pili subunits"/>
    <property type="match status" value="1"/>
</dbReference>
<sequence length="148" mass="16523">MKKTEEKRKTGGYTLLELVVVLSILVILMIIMVPKAQSLLQSAKRAAALEEAQITADAVSWYLEEKQSQGKLKTKDIFPLIGLELDRTGNVLESYMGPGQAGARIESVVVDIPAGRLKQLTYYCAPIRVRLTWDEKGDLEIEYPSQEL</sequence>
<dbReference type="AlphaFoldDB" id="A0A9D2PXX5"/>
<keyword evidence="1" id="KW-1133">Transmembrane helix</keyword>
<protein>
    <submittedName>
        <fullName evidence="2">Type II secretion system GspH family protein</fullName>
    </submittedName>
</protein>
<accession>A0A9D2PXX5</accession>
<dbReference type="NCBIfam" id="TIGR02532">
    <property type="entry name" value="IV_pilin_GFxxxE"/>
    <property type="match status" value="1"/>
</dbReference>
<organism evidence="2 3">
    <name type="scientific">Candidatus Enterocloster excrementigallinarum</name>
    <dbReference type="NCBI Taxonomy" id="2838558"/>
    <lineage>
        <taxon>Bacteria</taxon>
        <taxon>Bacillati</taxon>
        <taxon>Bacillota</taxon>
        <taxon>Clostridia</taxon>
        <taxon>Lachnospirales</taxon>
        <taxon>Lachnospiraceae</taxon>
        <taxon>Enterocloster</taxon>
    </lineage>
</organism>
<name>A0A9D2PXX5_9FIRM</name>
<dbReference type="PROSITE" id="PS00409">
    <property type="entry name" value="PROKAR_NTER_METHYL"/>
    <property type="match status" value="1"/>
</dbReference>
<proteinExistence type="predicted"/>
<keyword evidence="1" id="KW-0472">Membrane</keyword>
<evidence type="ECO:0000256" key="1">
    <source>
        <dbReference type="SAM" id="Phobius"/>
    </source>
</evidence>